<dbReference type="RefSeq" id="WP_091444197.1">
    <property type="nucleotide sequence ID" value="NZ_FMTP01000010.1"/>
</dbReference>
<dbReference type="STRING" id="177413.SAMN05660859_0096"/>
<proteinExistence type="predicted"/>
<protein>
    <submittedName>
        <fullName evidence="1">Uncharacterized protein</fullName>
    </submittedName>
</protein>
<dbReference type="Proteomes" id="UP000198889">
    <property type="component" value="Unassembled WGS sequence"/>
</dbReference>
<evidence type="ECO:0000313" key="2">
    <source>
        <dbReference type="Proteomes" id="UP000198889"/>
    </source>
</evidence>
<dbReference type="AlphaFoldDB" id="A0A1G4UPZ5"/>
<accession>A0A1G4UPZ5</accession>
<sequence>MTDTLAINYSSDIVVRTRHNQEVYVELSKEGVEGPRGIQGPKGDPGSPGEPLVLAVSDAADIAPGGWWATRDYHGVATFTRLRAEMLAGAAEGVSLYIEKNGLPFAGPFALSSAAPTIITGLTLVLAPGDNVSAYRVGGTLAGPWLMLLQLDGRS</sequence>
<reference evidence="2" key="1">
    <citation type="submission" date="2016-10" db="EMBL/GenBank/DDBJ databases">
        <authorList>
            <person name="Varghese N."/>
            <person name="Submissions S."/>
        </authorList>
    </citation>
    <scope>NUCLEOTIDE SEQUENCE [LARGE SCALE GENOMIC DNA]</scope>
    <source>
        <strain evidence="2">CGMCC 1.1761</strain>
    </source>
</reference>
<keyword evidence="2" id="KW-1185">Reference proteome</keyword>
<organism evidence="1 2">
    <name type="scientific">Ancylobacter rudongensis</name>
    <dbReference type="NCBI Taxonomy" id="177413"/>
    <lineage>
        <taxon>Bacteria</taxon>
        <taxon>Pseudomonadati</taxon>
        <taxon>Pseudomonadota</taxon>
        <taxon>Alphaproteobacteria</taxon>
        <taxon>Hyphomicrobiales</taxon>
        <taxon>Xanthobacteraceae</taxon>
        <taxon>Ancylobacter</taxon>
    </lineage>
</organism>
<evidence type="ECO:0000313" key="1">
    <source>
        <dbReference type="EMBL" id="SCW95703.1"/>
    </source>
</evidence>
<gene>
    <name evidence="1" type="ORF">SAMN05660859_0096</name>
</gene>
<dbReference type="EMBL" id="FMTP01000010">
    <property type="protein sequence ID" value="SCW95703.1"/>
    <property type="molecule type" value="Genomic_DNA"/>
</dbReference>
<name>A0A1G4UPZ5_9HYPH</name>